<evidence type="ECO:0000256" key="4">
    <source>
        <dbReference type="ARBA" id="ARBA00022692"/>
    </source>
</evidence>
<dbReference type="GeneID" id="105233094"/>
<evidence type="ECO:0000256" key="5">
    <source>
        <dbReference type="ARBA" id="ARBA00022989"/>
    </source>
</evidence>
<dbReference type="RefSeq" id="XP_049315201.1">
    <property type="nucleotide sequence ID" value="XM_049459244.1"/>
</dbReference>
<evidence type="ECO:0000256" key="7">
    <source>
        <dbReference type="ARBA" id="ARBA00023170"/>
    </source>
</evidence>
<keyword evidence="5 8" id="KW-1133">Transmembrane helix</keyword>
<keyword evidence="4 8" id="KW-0812">Transmembrane</keyword>
<feature type="transmembrane region" description="Helical" evidence="8">
    <location>
        <begin position="358"/>
        <end position="378"/>
    </location>
</feature>
<protein>
    <submittedName>
        <fullName evidence="10">Gustatory receptor for sugar taste 64a</fullName>
    </submittedName>
</protein>
<dbReference type="PANTHER" id="PTHR21421:SF34">
    <property type="entry name" value="GUSTATORY RECEPTOR FOR SUGAR TASTE 61A-RELATED"/>
    <property type="match status" value="1"/>
</dbReference>
<evidence type="ECO:0000256" key="2">
    <source>
        <dbReference type="ARBA" id="ARBA00005327"/>
    </source>
</evidence>
<dbReference type="InterPro" id="IPR009318">
    <property type="entry name" value="Gustatory_rcpt"/>
</dbReference>
<dbReference type="Pfam" id="PF06151">
    <property type="entry name" value="Trehalose_recp"/>
    <property type="match status" value="1"/>
</dbReference>
<dbReference type="PANTHER" id="PTHR21421">
    <property type="entry name" value="GUSTATORY RECEPTOR"/>
    <property type="match status" value="1"/>
</dbReference>
<keyword evidence="6 8" id="KW-0472">Membrane</keyword>
<organism evidence="9 10">
    <name type="scientific">Bactrocera dorsalis</name>
    <name type="common">Oriental fruit fly</name>
    <name type="synonym">Dacus dorsalis</name>
    <dbReference type="NCBI Taxonomy" id="27457"/>
    <lineage>
        <taxon>Eukaryota</taxon>
        <taxon>Metazoa</taxon>
        <taxon>Ecdysozoa</taxon>
        <taxon>Arthropoda</taxon>
        <taxon>Hexapoda</taxon>
        <taxon>Insecta</taxon>
        <taxon>Pterygota</taxon>
        <taxon>Neoptera</taxon>
        <taxon>Endopterygota</taxon>
        <taxon>Diptera</taxon>
        <taxon>Brachycera</taxon>
        <taxon>Muscomorpha</taxon>
        <taxon>Tephritoidea</taxon>
        <taxon>Tephritidae</taxon>
        <taxon>Bactrocera</taxon>
        <taxon>Bactrocera</taxon>
    </lineage>
</organism>
<evidence type="ECO:0000256" key="1">
    <source>
        <dbReference type="ARBA" id="ARBA00004651"/>
    </source>
</evidence>
<comment type="similarity">
    <text evidence="2">Belongs to the insect chemoreceptor superfamily. Gustatory receptor (GR) family. Gr5a subfamily.</text>
</comment>
<proteinExistence type="inferred from homology"/>
<evidence type="ECO:0000256" key="3">
    <source>
        <dbReference type="ARBA" id="ARBA00022475"/>
    </source>
</evidence>
<gene>
    <name evidence="10" type="primary">LOC105233094</name>
</gene>
<evidence type="ECO:0000313" key="10">
    <source>
        <dbReference type="RefSeq" id="XP_049315201.1"/>
    </source>
</evidence>
<feature type="transmembrane region" description="Helical" evidence="8">
    <location>
        <begin position="164"/>
        <end position="185"/>
    </location>
</feature>
<dbReference type="PIRSF" id="PIRSF038981">
    <property type="entry name" value="GRP"/>
    <property type="match status" value="1"/>
</dbReference>
<name>A0ABM3K149_BACDO</name>
<feature type="transmembrane region" description="Helical" evidence="8">
    <location>
        <begin position="132"/>
        <end position="152"/>
    </location>
</feature>
<comment type="subcellular location">
    <subcellularLocation>
        <location evidence="1">Cell membrane</location>
        <topology evidence="1">Multi-pass membrane protein</topology>
    </subcellularLocation>
</comment>
<feature type="transmembrane region" description="Helical" evidence="8">
    <location>
        <begin position="463"/>
        <end position="481"/>
    </location>
</feature>
<evidence type="ECO:0000256" key="6">
    <source>
        <dbReference type="ARBA" id="ARBA00023136"/>
    </source>
</evidence>
<evidence type="ECO:0000256" key="8">
    <source>
        <dbReference type="SAM" id="Phobius"/>
    </source>
</evidence>
<accession>A0ABM3K149</accession>
<keyword evidence="9" id="KW-1185">Reference proteome</keyword>
<feature type="transmembrane region" description="Helical" evidence="8">
    <location>
        <begin position="221"/>
        <end position="242"/>
    </location>
</feature>
<dbReference type="Proteomes" id="UP001652620">
    <property type="component" value="Chromosome 5"/>
</dbReference>
<keyword evidence="3" id="KW-1003">Cell membrane</keyword>
<feature type="transmembrane region" description="Helical" evidence="8">
    <location>
        <begin position="390"/>
        <end position="412"/>
    </location>
</feature>
<feature type="transmembrane region" description="Helical" evidence="8">
    <location>
        <begin position="283"/>
        <end position="302"/>
    </location>
</feature>
<keyword evidence="7 10" id="KW-0675">Receptor</keyword>
<evidence type="ECO:0000313" key="9">
    <source>
        <dbReference type="Proteomes" id="UP001652620"/>
    </source>
</evidence>
<sequence length="495" mass="57450">MLSRNKLREILSKHQQAFEGSKILPSKSANEKIKNISLGKPIEKIFLENIEDSDVMKPVGMTGRRTPIEYFTYKEDDFHYKKPSEHTDYSRLDIFHRAVSPILIIGQCFSLMPVQGVGQPNPRHVRFSFKSLRVLITLIFLVASSALNLAMMKHLARIGVNAKNLVGVVFFTCVQSSTILFLSLAQRWPRLIRFWTRTEMIFIRKPYETPKRDLSTRVRRAAVTIIFLSAVEHLLYLASAVVSQYRRANFCATLQNSTVHFTFEDYTYKNYDYVYELFPNTTLVGSLILVVNFVCTFVWNYMDLFIMMVGKGIAYRFEQMKMRINNLLNKEVPESIFMEIRDHYVKLLELLEYVDDDLSGIILLSCANNLYFVCYQLLNIFNKLRWPINYVYFWFSLLFLIGRTAFVFLTAASINDEAKDALAVLRRVSAKTWCVEVERLIFQMATTTVALSGKKFYFLTRRLLFGMAGTIVTYELVLLQFDEPNRSKGLPHLCA</sequence>
<reference evidence="10" key="1">
    <citation type="submission" date="2025-08" db="UniProtKB">
        <authorList>
            <consortium name="RefSeq"/>
        </authorList>
    </citation>
    <scope>IDENTIFICATION</scope>
    <source>
        <tissue evidence="10">Adult</tissue>
    </source>
</reference>